<reference evidence="1" key="1">
    <citation type="journal article" date="2012" name="Nat. Biotechnol.">
        <title>Reference genome sequence of the model plant Setaria.</title>
        <authorList>
            <person name="Bennetzen J.L."/>
            <person name="Schmutz J."/>
            <person name="Wang H."/>
            <person name="Percifield R."/>
            <person name="Hawkins J."/>
            <person name="Pontaroli A.C."/>
            <person name="Estep M."/>
            <person name="Feng L."/>
            <person name="Vaughn J.N."/>
            <person name="Grimwood J."/>
            <person name="Jenkins J."/>
            <person name="Barry K."/>
            <person name="Lindquist E."/>
            <person name="Hellsten U."/>
            <person name="Deshpande S."/>
            <person name="Wang X."/>
            <person name="Wu X."/>
            <person name="Mitros T."/>
            <person name="Triplett J."/>
            <person name="Yang X."/>
            <person name="Ye C.Y."/>
            <person name="Mauro-Herrera M."/>
            <person name="Wang L."/>
            <person name="Li P."/>
            <person name="Sharma M."/>
            <person name="Sharma R."/>
            <person name="Ronald P.C."/>
            <person name="Panaud O."/>
            <person name="Kellogg E.A."/>
            <person name="Brutnell T.P."/>
            <person name="Doust A.N."/>
            <person name="Tuskan G.A."/>
            <person name="Rokhsar D."/>
            <person name="Devos K.M."/>
        </authorList>
    </citation>
    <scope>NUCLEOTIDE SEQUENCE [LARGE SCALE GENOMIC DNA]</scope>
    <source>
        <strain evidence="1">Yugu1</strain>
    </source>
</reference>
<evidence type="ECO:0000313" key="1">
    <source>
        <dbReference type="EMBL" id="RCV26842.1"/>
    </source>
</evidence>
<reference evidence="1" key="2">
    <citation type="submission" date="2015-07" db="EMBL/GenBank/DDBJ databases">
        <authorList>
            <person name="Noorani M."/>
        </authorList>
    </citation>
    <scope>NUCLEOTIDE SEQUENCE</scope>
    <source>
        <strain evidence="1">Yugu1</strain>
    </source>
</reference>
<dbReference type="AlphaFoldDB" id="A0A368R9P4"/>
<accession>A0A368R9P4</accession>
<sequence length="36" mass="4096">MTSLLSLRQMDCPTRAGNDVIQLRPKLITFLMEICS</sequence>
<protein>
    <submittedName>
        <fullName evidence="1">Uncharacterized protein</fullName>
    </submittedName>
</protein>
<name>A0A368R9P4_SETIT</name>
<dbReference type="EMBL" id="CM003532">
    <property type="protein sequence ID" value="RCV26842.1"/>
    <property type="molecule type" value="Genomic_DNA"/>
</dbReference>
<organism evidence="1">
    <name type="scientific">Setaria italica</name>
    <name type="common">Foxtail millet</name>
    <name type="synonym">Panicum italicum</name>
    <dbReference type="NCBI Taxonomy" id="4555"/>
    <lineage>
        <taxon>Eukaryota</taxon>
        <taxon>Viridiplantae</taxon>
        <taxon>Streptophyta</taxon>
        <taxon>Embryophyta</taxon>
        <taxon>Tracheophyta</taxon>
        <taxon>Spermatophyta</taxon>
        <taxon>Magnoliopsida</taxon>
        <taxon>Liliopsida</taxon>
        <taxon>Poales</taxon>
        <taxon>Poaceae</taxon>
        <taxon>PACMAD clade</taxon>
        <taxon>Panicoideae</taxon>
        <taxon>Panicodae</taxon>
        <taxon>Paniceae</taxon>
        <taxon>Cenchrinae</taxon>
        <taxon>Setaria</taxon>
    </lineage>
</organism>
<proteinExistence type="predicted"/>
<gene>
    <name evidence="1" type="ORF">SETIT_5G277600v2</name>
</gene>